<sequence length="69" mass="7889">MPTYQVTYFNAKHAVIDSEAIFMKSLTNAKRSAEHHAPEGAILIEIRDLMDQMLSRMTLDDSWVDSCED</sequence>
<evidence type="ECO:0000313" key="1">
    <source>
        <dbReference type="EMBL" id="ARP19169.1"/>
    </source>
</evidence>
<accession>A0A1W6UMP0</accession>
<dbReference type="RefSeq" id="WP_005379013.1">
    <property type="nucleotide sequence ID" value="NZ_CP017889.1"/>
</dbReference>
<dbReference type="AlphaFoldDB" id="A0A1W6UMP0"/>
<dbReference type="EMBL" id="CP017902">
    <property type="protein sequence ID" value="ARP19169.1"/>
    <property type="molecule type" value="Genomic_DNA"/>
</dbReference>
<organism evidence="1">
    <name type="scientific">Vibrio alginolyticus</name>
    <dbReference type="NCBI Taxonomy" id="663"/>
    <lineage>
        <taxon>Bacteria</taxon>
        <taxon>Pseudomonadati</taxon>
        <taxon>Pseudomonadota</taxon>
        <taxon>Gammaproteobacteria</taxon>
        <taxon>Vibrionales</taxon>
        <taxon>Vibrionaceae</taxon>
        <taxon>Vibrio</taxon>
    </lineage>
</organism>
<name>A0A1W6UMP0_VIBAL</name>
<protein>
    <submittedName>
        <fullName evidence="1">Uncharacterized protein</fullName>
    </submittedName>
</protein>
<proteinExistence type="predicted"/>
<reference evidence="1" key="1">
    <citation type="submission" date="2016-10" db="EMBL/GenBank/DDBJ databases">
        <title>The High Quality Genome of Vibrio alginolyticus K01M1.</title>
        <authorList>
            <person name="Wendling C."/>
            <person name="Chibani C.M."/>
            <person name="Hertel R."/>
            <person name="Sproer C."/>
            <person name="Bunk B."/>
            <person name="Overmann J."/>
            <person name="Roth O."/>
            <person name="Liesegang H."/>
        </authorList>
    </citation>
    <scope>NUCLEOTIDE SEQUENCE</scope>
    <source>
        <strain evidence="1">K05K4</strain>
    </source>
</reference>
<gene>
    <name evidence="1" type="ORF">K05K4_23450</name>
</gene>